<gene>
    <name evidence="5" type="ORF">B5F17_12875</name>
</gene>
<dbReference type="GO" id="GO:0003700">
    <property type="term" value="F:DNA-binding transcription factor activity"/>
    <property type="evidence" value="ECO:0007669"/>
    <property type="project" value="InterPro"/>
</dbReference>
<sequence>MIAYQERVKADSSDITIAQYTGPVLPDRMASLHRHKFCEIIFISQGYGELFYCREHIVLLAGSLVFIAPEEAHAVSLRTGCEAYTCHFDRNATSEKLNRLLEDRAPISLTEHHPEYMLSWTDGDSPPDSQRQSKYSHRVQLLGTDKDHILSILQALEAEQNTQDVGYLGMKQCYLEQLLITLNRILEGQSKSTMDYHSWKEDMVNSVLSQIEADITIPFDFNAFAQSQGITPTYFRSIFKSIVNMSPIDYLNHVRISKALELLQVTNLSISEIASRVGIYDANYFSRLFKKVTGYPPRYFKSIPNQEGML</sequence>
<dbReference type="AlphaFoldDB" id="A0A1Y4L6N3"/>
<reference evidence="6" key="1">
    <citation type="submission" date="2017-04" db="EMBL/GenBank/DDBJ databases">
        <title>Function of individual gut microbiota members based on whole genome sequencing of pure cultures obtained from chicken caecum.</title>
        <authorList>
            <person name="Medvecky M."/>
            <person name="Cejkova D."/>
            <person name="Polansky O."/>
            <person name="Karasova D."/>
            <person name="Kubasova T."/>
            <person name="Cizek A."/>
            <person name="Rychlik I."/>
        </authorList>
    </citation>
    <scope>NUCLEOTIDE SEQUENCE [LARGE SCALE GENOMIC DNA]</scope>
    <source>
        <strain evidence="6">An180</strain>
    </source>
</reference>
<evidence type="ECO:0000256" key="1">
    <source>
        <dbReference type="ARBA" id="ARBA00023015"/>
    </source>
</evidence>
<evidence type="ECO:0000313" key="6">
    <source>
        <dbReference type="Proteomes" id="UP000195897"/>
    </source>
</evidence>
<dbReference type="PANTHER" id="PTHR43280:SF28">
    <property type="entry name" value="HTH-TYPE TRANSCRIPTIONAL ACTIVATOR RHAS"/>
    <property type="match status" value="1"/>
</dbReference>
<organism evidence="5 6">
    <name type="scientific">Butyricicoccus pullicaecorum</name>
    <dbReference type="NCBI Taxonomy" id="501571"/>
    <lineage>
        <taxon>Bacteria</taxon>
        <taxon>Bacillati</taxon>
        <taxon>Bacillota</taxon>
        <taxon>Clostridia</taxon>
        <taxon>Eubacteriales</taxon>
        <taxon>Butyricicoccaceae</taxon>
        <taxon>Butyricicoccus</taxon>
    </lineage>
</organism>
<comment type="caution">
    <text evidence="5">The sequence shown here is derived from an EMBL/GenBank/DDBJ whole genome shotgun (WGS) entry which is preliminary data.</text>
</comment>
<dbReference type="InterPro" id="IPR014710">
    <property type="entry name" value="RmlC-like_jellyroll"/>
</dbReference>
<keyword evidence="3" id="KW-0804">Transcription</keyword>
<dbReference type="SMART" id="SM00342">
    <property type="entry name" value="HTH_ARAC"/>
    <property type="match status" value="1"/>
</dbReference>
<proteinExistence type="predicted"/>
<dbReference type="InterPro" id="IPR018060">
    <property type="entry name" value="HTH_AraC"/>
</dbReference>
<name>A0A1Y4L6N3_9FIRM</name>
<dbReference type="PROSITE" id="PS01124">
    <property type="entry name" value="HTH_ARAC_FAMILY_2"/>
    <property type="match status" value="1"/>
</dbReference>
<evidence type="ECO:0000256" key="3">
    <source>
        <dbReference type="ARBA" id="ARBA00023163"/>
    </source>
</evidence>
<dbReference type="PANTHER" id="PTHR43280">
    <property type="entry name" value="ARAC-FAMILY TRANSCRIPTIONAL REGULATOR"/>
    <property type="match status" value="1"/>
</dbReference>
<dbReference type="SUPFAM" id="SSF51215">
    <property type="entry name" value="Regulatory protein AraC"/>
    <property type="match status" value="1"/>
</dbReference>
<keyword evidence="2" id="KW-0238">DNA-binding</keyword>
<evidence type="ECO:0000256" key="2">
    <source>
        <dbReference type="ARBA" id="ARBA00023125"/>
    </source>
</evidence>
<feature type="domain" description="HTH araC/xylS-type" evidence="4">
    <location>
        <begin position="205"/>
        <end position="303"/>
    </location>
</feature>
<dbReference type="InterPro" id="IPR003313">
    <property type="entry name" value="AraC-bd"/>
</dbReference>
<dbReference type="SUPFAM" id="SSF46689">
    <property type="entry name" value="Homeodomain-like"/>
    <property type="match status" value="1"/>
</dbReference>
<dbReference type="EMBL" id="NFKK01000021">
    <property type="protein sequence ID" value="OUP51510.1"/>
    <property type="molecule type" value="Genomic_DNA"/>
</dbReference>
<dbReference type="Pfam" id="PF02311">
    <property type="entry name" value="AraC_binding"/>
    <property type="match status" value="1"/>
</dbReference>
<dbReference type="Gene3D" id="2.60.120.10">
    <property type="entry name" value="Jelly Rolls"/>
    <property type="match status" value="1"/>
</dbReference>
<dbReference type="InterPro" id="IPR009057">
    <property type="entry name" value="Homeodomain-like_sf"/>
</dbReference>
<accession>A0A1Y4L6N3</accession>
<dbReference type="InterPro" id="IPR018062">
    <property type="entry name" value="HTH_AraC-typ_CS"/>
</dbReference>
<evidence type="ECO:0000313" key="5">
    <source>
        <dbReference type="EMBL" id="OUP51510.1"/>
    </source>
</evidence>
<evidence type="ECO:0000259" key="4">
    <source>
        <dbReference type="PROSITE" id="PS01124"/>
    </source>
</evidence>
<keyword evidence="1" id="KW-0805">Transcription regulation</keyword>
<dbReference type="Proteomes" id="UP000195897">
    <property type="component" value="Unassembled WGS sequence"/>
</dbReference>
<dbReference type="Pfam" id="PF12833">
    <property type="entry name" value="HTH_18"/>
    <property type="match status" value="1"/>
</dbReference>
<dbReference type="Gene3D" id="1.10.10.60">
    <property type="entry name" value="Homeodomain-like"/>
    <property type="match status" value="2"/>
</dbReference>
<dbReference type="GO" id="GO:0043565">
    <property type="term" value="F:sequence-specific DNA binding"/>
    <property type="evidence" value="ECO:0007669"/>
    <property type="project" value="InterPro"/>
</dbReference>
<dbReference type="InterPro" id="IPR037923">
    <property type="entry name" value="HTH-like"/>
</dbReference>
<protein>
    <recommendedName>
        <fullName evidence="4">HTH araC/xylS-type domain-containing protein</fullName>
    </recommendedName>
</protein>
<dbReference type="PROSITE" id="PS00041">
    <property type="entry name" value="HTH_ARAC_FAMILY_1"/>
    <property type="match status" value="1"/>
</dbReference>